<accession>A0ABR2L129</accession>
<protein>
    <submittedName>
        <fullName evidence="1">Uncharacterized protein</fullName>
    </submittedName>
</protein>
<name>A0ABR2L129_9EUKA</name>
<proteinExistence type="predicted"/>
<comment type="caution">
    <text evidence="1">The sequence shown here is derived from an EMBL/GenBank/DDBJ whole genome shotgun (WGS) entry which is preliminary data.</text>
</comment>
<dbReference type="EMBL" id="JAPFFF010000002">
    <property type="protein sequence ID" value="KAK8896671.1"/>
    <property type="molecule type" value="Genomic_DNA"/>
</dbReference>
<evidence type="ECO:0000313" key="1">
    <source>
        <dbReference type="EMBL" id="KAK8896671.1"/>
    </source>
</evidence>
<dbReference type="InterPro" id="IPR026906">
    <property type="entry name" value="LRR_5"/>
</dbReference>
<dbReference type="Pfam" id="PF13306">
    <property type="entry name" value="LRR_5"/>
    <property type="match status" value="1"/>
</dbReference>
<dbReference type="SUPFAM" id="SSF48403">
    <property type="entry name" value="Ankyrin repeat"/>
    <property type="match status" value="1"/>
</dbReference>
<gene>
    <name evidence="1" type="ORF">M9Y10_014585</name>
</gene>
<dbReference type="InterPro" id="IPR053139">
    <property type="entry name" value="Surface_bspA-like"/>
</dbReference>
<dbReference type="PANTHER" id="PTHR45661">
    <property type="entry name" value="SURFACE ANTIGEN"/>
    <property type="match status" value="1"/>
</dbReference>
<dbReference type="Proteomes" id="UP001470230">
    <property type="component" value="Unassembled WGS sequence"/>
</dbReference>
<dbReference type="InterPro" id="IPR032675">
    <property type="entry name" value="LRR_dom_sf"/>
</dbReference>
<organism evidence="1 2">
    <name type="scientific">Tritrichomonas musculus</name>
    <dbReference type="NCBI Taxonomy" id="1915356"/>
    <lineage>
        <taxon>Eukaryota</taxon>
        <taxon>Metamonada</taxon>
        <taxon>Parabasalia</taxon>
        <taxon>Tritrichomonadida</taxon>
        <taxon>Tritrichomonadidae</taxon>
        <taxon>Tritrichomonas</taxon>
    </lineage>
</organism>
<keyword evidence="2" id="KW-1185">Reference proteome</keyword>
<dbReference type="PANTHER" id="PTHR45661:SF3">
    <property type="entry name" value="IG-LIKE DOMAIN-CONTAINING PROTEIN"/>
    <property type="match status" value="1"/>
</dbReference>
<reference evidence="1 2" key="1">
    <citation type="submission" date="2024-04" db="EMBL/GenBank/DDBJ databases">
        <title>Tritrichomonas musculus Genome.</title>
        <authorList>
            <person name="Alves-Ferreira E."/>
            <person name="Grigg M."/>
            <person name="Lorenzi H."/>
            <person name="Galac M."/>
        </authorList>
    </citation>
    <scope>NUCLEOTIDE SEQUENCE [LARGE SCALE GENOMIC DNA]</scope>
    <source>
        <strain evidence="1 2">EAF2021</strain>
    </source>
</reference>
<dbReference type="InterPro" id="IPR036770">
    <property type="entry name" value="Ankyrin_rpt-contain_sf"/>
</dbReference>
<dbReference type="Gene3D" id="3.80.10.10">
    <property type="entry name" value="Ribonuclease Inhibitor"/>
    <property type="match status" value="2"/>
</dbReference>
<dbReference type="SUPFAM" id="SSF52058">
    <property type="entry name" value="L domain-like"/>
    <property type="match status" value="2"/>
</dbReference>
<evidence type="ECO:0000313" key="2">
    <source>
        <dbReference type="Proteomes" id="UP001470230"/>
    </source>
</evidence>
<dbReference type="Gene3D" id="3.40.50.12480">
    <property type="match status" value="1"/>
</dbReference>
<sequence length="660" mass="75428">MEIEAYIKEAKELYSSISNFLNSEDDFKEEFSTLTKTIENQEIIKSRDKFTKFLQLLYCLGDNHQRTANLFNKLCIIFQYLNDIGQFPISDQEIFEIYKRNKRLLLFLFESNFLKLSESLYTQINEKSEFRYYFYSEIKNYIDESSAKLLENEITAKFQLNIDNFEEKCKIGENDSYICTLIRQDSIEDFVIYVTKTNFSFDSTIKPDYFESNSFLIDREPSLLEYACFFGSIQIITFLQLNKVQLVPKIWLYSIHSNNAELVHFLEQNAVIPKDESYKACLIESIKCHHNEIAEYIQDNFFDEEKEQKNDDQKHKSFGQSVVDYCNYHFYPDDVISMILNPKDFYLFHFINNLSYITIPEVALFGNFSFCKCIALNQIVIPDSVASIGNHAFCRCISLKQIVIPSSVTSIGDFAFYGCSSLSEIDLPSSVISIGSSIFRGCLSLARVSIPSSIKVINEYSFYECTSLQMIEIPSSVESIDIFAFCGCSSLFKVTIPPSVKSIGHSAFKNCISLKEINIPSSVESIEDCLFRGCSLLENVSISQAVCKIGNRSFSGCLLLKDITIPSQVKSIGNDCFAYCSSLKVITIPSSMEQIGYKAFYMCKSLKEIAFPSSLKNIGSNALYECNSLTKITIPSAVFSRLHRSFKYGLNLDKINIIKT</sequence>